<dbReference type="Pfam" id="PF01541">
    <property type="entry name" value="GIY-YIG"/>
    <property type="match status" value="1"/>
</dbReference>
<proteinExistence type="predicted"/>
<dbReference type="InterPro" id="IPR000305">
    <property type="entry name" value="GIY-YIG_endonuc"/>
</dbReference>
<organism evidence="2 3">
    <name type="scientific">Isobaculum melis</name>
    <dbReference type="NCBI Taxonomy" id="142588"/>
    <lineage>
        <taxon>Bacteria</taxon>
        <taxon>Bacillati</taxon>
        <taxon>Bacillota</taxon>
        <taxon>Bacilli</taxon>
        <taxon>Lactobacillales</taxon>
        <taxon>Carnobacteriaceae</taxon>
        <taxon>Isobaculum</taxon>
    </lineage>
</organism>
<dbReference type="STRING" id="142588.SAMN04488559_10185"/>
<evidence type="ECO:0000313" key="3">
    <source>
        <dbReference type="Proteomes" id="UP000198948"/>
    </source>
</evidence>
<evidence type="ECO:0000313" key="2">
    <source>
        <dbReference type="EMBL" id="SER50705.1"/>
    </source>
</evidence>
<gene>
    <name evidence="2" type="ORF">SAMN04488559_10185</name>
</gene>
<dbReference type="AlphaFoldDB" id="A0A1H9PSC7"/>
<dbReference type="InterPro" id="IPR035901">
    <property type="entry name" value="GIY-YIG_endonuc_sf"/>
</dbReference>
<accession>A0A1H9PSC7</accession>
<dbReference type="Proteomes" id="UP000198948">
    <property type="component" value="Unassembled WGS sequence"/>
</dbReference>
<dbReference type="EMBL" id="FOHA01000001">
    <property type="protein sequence ID" value="SER50705.1"/>
    <property type="molecule type" value="Genomic_DNA"/>
</dbReference>
<evidence type="ECO:0000259" key="1">
    <source>
        <dbReference type="Pfam" id="PF01541"/>
    </source>
</evidence>
<reference evidence="2 3" key="1">
    <citation type="submission" date="2016-10" db="EMBL/GenBank/DDBJ databases">
        <authorList>
            <person name="de Groot N.N."/>
        </authorList>
    </citation>
    <scope>NUCLEOTIDE SEQUENCE [LARGE SCALE GENOMIC DNA]</scope>
    <source>
        <strain evidence="2 3">DSM 13760</strain>
    </source>
</reference>
<dbReference type="RefSeq" id="WP_177165620.1">
    <property type="nucleotide sequence ID" value="NZ_FOHA01000001.1"/>
</dbReference>
<feature type="domain" description="GIY-YIG" evidence="1">
    <location>
        <begin position="4"/>
        <end position="56"/>
    </location>
</feature>
<name>A0A1H9PSC7_9LACT</name>
<sequence length="157" mass="18262">MRSYYIYMLEIEGPHAEKRVYIGKTYQLEKRLQDHLGGNCKSAEALKQHTIKAIKEIHKIKGLEGLESLAELDAITSRIENKSITDKMNGDGGNKAKYRGGCYLYKWDDDTFDLLNLNHKNYEELKKYPLEKVNKTEYLVTGKNKHQIVKDIMKDIH</sequence>
<protein>
    <submittedName>
        <fullName evidence="2">GIY-YIG catalytic domain-containing protein</fullName>
    </submittedName>
</protein>
<dbReference type="Gene3D" id="3.40.1440.10">
    <property type="entry name" value="GIY-YIG endonuclease"/>
    <property type="match status" value="1"/>
</dbReference>
<keyword evidence="3" id="KW-1185">Reference proteome</keyword>